<dbReference type="Pfam" id="PF10328">
    <property type="entry name" value="7TM_GPCR_Srx"/>
    <property type="match status" value="2"/>
</dbReference>
<protein>
    <recommendedName>
        <fullName evidence="3">7TM GPCR serpentine receptor class x (Srx) domain-containing protein</fullName>
    </recommendedName>
</protein>
<evidence type="ECO:0000256" key="2">
    <source>
        <dbReference type="SAM" id="Phobius"/>
    </source>
</evidence>
<evidence type="ECO:0000256" key="1">
    <source>
        <dbReference type="SAM" id="MobiDB-lite"/>
    </source>
</evidence>
<evidence type="ECO:0000313" key="4">
    <source>
        <dbReference type="EMBL" id="CAJ0570027.1"/>
    </source>
</evidence>
<sequence length="306" mass="34663">MLPIVLEPSQIAGFFVFIASLSGILANGAVVWWVTKLPSMQNSFGRLARNQALAGFCHGCGFLFYFSPMLMLKLTLLKTAEVSAYFGHFQLICYDACNASHFFISLNRYAFLPSIWAYRIADCRLIYSNESWGYVFAGGEICGPIGWWYDVYKTVATIALIVLLDLITFVKCRIHESQLIDRISDAQTRARNKNEIHFVTQACLQGSIFLLELATYFIFSQWVEAKILKFLLTTLAWILVHAIDGMVAIAFNREFARKCRGSGTSIGHTRTDRQTENSYSTSRRHEPLTATQIQLSMARPENDLVF</sequence>
<evidence type="ECO:0000259" key="3">
    <source>
        <dbReference type="Pfam" id="PF10328"/>
    </source>
</evidence>
<name>A0AA36G1S3_9BILA</name>
<dbReference type="PANTHER" id="PTHR23017">
    <property type="entry name" value="SERPENTINE RECEPTOR, CLASS X"/>
    <property type="match status" value="1"/>
</dbReference>
<comment type="caution">
    <text evidence="4">The sequence shown here is derived from an EMBL/GenBank/DDBJ whole genome shotgun (WGS) entry which is preliminary data.</text>
</comment>
<organism evidence="4 5">
    <name type="scientific">Mesorhabditis spiculigera</name>
    <dbReference type="NCBI Taxonomy" id="96644"/>
    <lineage>
        <taxon>Eukaryota</taxon>
        <taxon>Metazoa</taxon>
        <taxon>Ecdysozoa</taxon>
        <taxon>Nematoda</taxon>
        <taxon>Chromadorea</taxon>
        <taxon>Rhabditida</taxon>
        <taxon>Rhabditina</taxon>
        <taxon>Rhabditomorpha</taxon>
        <taxon>Rhabditoidea</taxon>
        <taxon>Rhabditidae</taxon>
        <taxon>Mesorhabditinae</taxon>
        <taxon>Mesorhabditis</taxon>
    </lineage>
</organism>
<feature type="transmembrane region" description="Helical" evidence="2">
    <location>
        <begin position="47"/>
        <end position="66"/>
    </location>
</feature>
<feature type="domain" description="7TM GPCR serpentine receptor class x (Srx)" evidence="3">
    <location>
        <begin position="17"/>
        <end position="109"/>
    </location>
</feature>
<keyword evidence="2" id="KW-0472">Membrane</keyword>
<keyword evidence="2" id="KW-0812">Transmembrane</keyword>
<evidence type="ECO:0000313" key="5">
    <source>
        <dbReference type="Proteomes" id="UP001177023"/>
    </source>
</evidence>
<dbReference type="AlphaFoldDB" id="A0AA36G1S3"/>
<feature type="transmembrane region" description="Helical" evidence="2">
    <location>
        <begin position="12"/>
        <end position="35"/>
    </location>
</feature>
<keyword evidence="5" id="KW-1185">Reference proteome</keyword>
<reference evidence="4" key="1">
    <citation type="submission" date="2023-06" db="EMBL/GenBank/DDBJ databases">
        <authorList>
            <person name="Delattre M."/>
        </authorList>
    </citation>
    <scope>NUCLEOTIDE SEQUENCE</scope>
    <source>
        <strain evidence="4">AF72</strain>
    </source>
</reference>
<gene>
    <name evidence="4" type="ORF">MSPICULIGERA_LOCUS8480</name>
</gene>
<keyword evidence="2" id="KW-1133">Transmembrane helix</keyword>
<proteinExistence type="predicted"/>
<accession>A0AA36G1S3</accession>
<feature type="non-terminal residue" evidence="4">
    <location>
        <position position="306"/>
    </location>
</feature>
<feature type="region of interest" description="Disordered" evidence="1">
    <location>
        <begin position="266"/>
        <end position="285"/>
    </location>
</feature>
<feature type="transmembrane region" description="Helical" evidence="2">
    <location>
        <begin position="195"/>
        <end position="218"/>
    </location>
</feature>
<dbReference type="EMBL" id="CATQJA010002217">
    <property type="protein sequence ID" value="CAJ0570027.1"/>
    <property type="molecule type" value="Genomic_DNA"/>
</dbReference>
<dbReference type="PANTHER" id="PTHR23017:SF44">
    <property type="entry name" value="G-PROTEIN COUPLED RECEPTORS FAMILY 1 PROFILE DOMAIN-CONTAINING PROTEIN"/>
    <property type="match status" value="1"/>
</dbReference>
<dbReference type="SUPFAM" id="SSF81321">
    <property type="entry name" value="Family A G protein-coupled receptor-like"/>
    <property type="match status" value="1"/>
</dbReference>
<dbReference type="Proteomes" id="UP001177023">
    <property type="component" value="Unassembled WGS sequence"/>
</dbReference>
<dbReference type="InterPro" id="IPR019430">
    <property type="entry name" value="7TM_GPCR_serpentine_rcpt_Srx"/>
</dbReference>
<feature type="transmembrane region" description="Helical" evidence="2">
    <location>
        <begin position="230"/>
        <end position="251"/>
    </location>
</feature>
<feature type="domain" description="7TM GPCR serpentine receptor class x (Srx)" evidence="3">
    <location>
        <begin position="110"/>
        <end position="252"/>
    </location>
</feature>